<name>A0A3M7SFZ5_BRAPC</name>
<keyword evidence="1" id="KW-0472">Membrane</keyword>
<keyword evidence="3" id="KW-1185">Reference proteome</keyword>
<dbReference type="Proteomes" id="UP000276133">
    <property type="component" value="Unassembled WGS sequence"/>
</dbReference>
<reference evidence="2 3" key="1">
    <citation type="journal article" date="2018" name="Sci. Rep.">
        <title>Genomic signatures of local adaptation to the degree of environmental predictability in rotifers.</title>
        <authorList>
            <person name="Franch-Gras L."/>
            <person name="Hahn C."/>
            <person name="Garcia-Roger E.M."/>
            <person name="Carmona M.J."/>
            <person name="Serra M."/>
            <person name="Gomez A."/>
        </authorList>
    </citation>
    <scope>NUCLEOTIDE SEQUENCE [LARGE SCALE GENOMIC DNA]</scope>
    <source>
        <strain evidence="2">HYR1</strain>
    </source>
</reference>
<keyword evidence="1" id="KW-0812">Transmembrane</keyword>
<dbReference type="EMBL" id="REGN01001418">
    <property type="protein sequence ID" value="RNA34784.1"/>
    <property type="molecule type" value="Genomic_DNA"/>
</dbReference>
<protein>
    <submittedName>
        <fullName evidence="2">Uncharacterized protein</fullName>
    </submittedName>
</protein>
<organism evidence="2 3">
    <name type="scientific">Brachionus plicatilis</name>
    <name type="common">Marine rotifer</name>
    <name type="synonym">Brachionus muelleri</name>
    <dbReference type="NCBI Taxonomy" id="10195"/>
    <lineage>
        <taxon>Eukaryota</taxon>
        <taxon>Metazoa</taxon>
        <taxon>Spiralia</taxon>
        <taxon>Gnathifera</taxon>
        <taxon>Rotifera</taxon>
        <taxon>Eurotatoria</taxon>
        <taxon>Monogononta</taxon>
        <taxon>Pseudotrocha</taxon>
        <taxon>Ploima</taxon>
        <taxon>Brachionidae</taxon>
        <taxon>Brachionus</taxon>
    </lineage>
</organism>
<proteinExistence type="predicted"/>
<evidence type="ECO:0000256" key="1">
    <source>
        <dbReference type="SAM" id="Phobius"/>
    </source>
</evidence>
<evidence type="ECO:0000313" key="3">
    <source>
        <dbReference type="Proteomes" id="UP000276133"/>
    </source>
</evidence>
<gene>
    <name evidence="2" type="ORF">BpHYR1_045526</name>
</gene>
<dbReference type="AlphaFoldDB" id="A0A3M7SFZ5"/>
<accession>A0A3M7SFZ5</accession>
<sequence>MKIFIINKQFQSRLNNFRESQGLFQIHIKFNFKNLYIFTFARSFVDVFGFFFNVAIESVLPIFIKPSIA</sequence>
<feature type="transmembrane region" description="Helical" evidence="1">
    <location>
        <begin position="35"/>
        <end position="56"/>
    </location>
</feature>
<comment type="caution">
    <text evidence="2">The sequence shown here is derived from an EMBL/GenBank/DDBJ whole genome shotgun (WGS) entry which is preliminary data.</text>
</comment>
<evidence type="ECO:0000313" key="2">
    <source>
        <dbReference type="EMBL" id="RNA34784.1"/>
    </source>
</evidence>
<keyword evidence="1" id="KW-1133">Transmembrane helix</keyword>